<dbReference type="PRINTS" id="PR00344">
    <property type="entry name" value="BCTRLSENSOR"/>
</dbReference>
<dbReference type="InterPro" id="IPR000700">
    <property type="entry name" value="PAS-assoc_C"/>
</dbReference>
<evidence type="ECO:0000313" key="16">
    <source>
        <dbReference type="Proteomes" id="UP000033423"/>
    </source>
</evidence>
<dbReference type="CDD" id="cd00130">
    <property type="entry name" value="PAS"/>
    <property type="match status" value="2"/>
</dbReference>
<keyword evidence="5" id="KW-0547">Nucleotide-binding</keyword>
<dbReference type="InterPro" id="IPR036890">
    <property type="entry name" value="HATPase_C_sf"/>
</dbReference>
<feature type="domain" description="PAC" evidence="14">
    <location>
        <begin position="436"/>
        <end position="486"/>
    </location>
</feature>
<dbReference type="Gene3D" id="1.10.287.130">
    <property type="match status" value="1"/>
</dbReference>
<comment type="caution">
    <text evidence="15">The sequence shown here is derived from an EMBL/GenBank/DDBJ whole genome shotgun (WGS) entry which is preliminary data.</text>
</comment>
<dbReference type="EMBL" id="LACI01001775">
    <property type="protein sequence ID" value="KJU83689.1"/>
    <property type="molecule type" value="Genomic_DNA"/>
</dbReference>
<keyword evidence="16" id="KW-1185">Reference proteome</keyword>
<dbReference type="SUPFAM" id="SSF47384">
    <property type="entry name" value="Homodimeric domain of signal transducing histidine kinase"/>
    <property type="match status" value="1"/>
</dbReference>
<evidence type="ECO:0000259" key="13">
    <source>
        <dbReference type="PROSITE" id="PS50112"/>
    </source>
</evidence>
<dbReference type="NCBIfam" id="TIGR00229">
    <property type="entry name" value="sensory_box"/>
    <property type="match status" value="2"/>
</dbReference>
<dbReference type="PANTHER" id="PTHR43065:SF10">
    <property type="entry name" value="PEROXIDE STRESS-ACTIVATED HISTIDINE KINASE MAK3"/>
    <property type="match status" value="1"/>
</dbReference>
<dbReference type="PATRIC" id="fig|29290.4.peg.5431"/>
<dbReference type="PANTHER" id="PTHR43065">
    <property type="entry name" value="SENSOR HISTIDINE KINASE"/>
    <property type="match status" value="1"/>
</dbReference>
<dbReference type="SMART" id="SM00091">
    <property type="entry name" value="PAS"/>
    <property type="match status" value="2"/>
</dbReference>
<evidence type="ECO:0000256" key="9">
    <source>
        <dbReference type="PROSITE-ProRule" id="PRU00169"/>
    </source>
</evidence>
<dbReference type="InterPro" id="IPR035965">
    <property type="entry name" value="PAS-like_dom_sf"/>
</dbReference>
<dbReference type="GO" id="GO:0005524">
    <property type="term" value="F:ATP binding"/>
    <property type="evidence" value="ECO:0007669"/>
    <property type="project" value="UniProtKB-KW"/>
</dbReference>
<dbReference type="Gene3D" id="3.30.565.10">
    <property type="entry name" value="Histidine kinase-like ATPase, C-terminal domain"/>
    <property type="match status" value="1"/>
</dbReference>
<keyword evidence="10" id="KW-0175">Coiled coil</keyword>
<dbReference type="InterPro" id="IPR011006">
    <property type="entry name" value="CheY-like_superfamily"/>
</dbReference>
<dbReference type="InterPro" id="IPR001789">
    <property type="entry name" value="Sig_transdc_resp-reg_receiver"/>
</dbReference>
<dbReference type="InterPro" id="IPR003661">
    <property type="entry name" value="HisK_dim/P_dom"/>
</dbReference>
<evidence type="ECO:0000256" key="8">
    <source>
        <dbReference type="ARBA" id="ARBA00023012"/>
    </source>
</evidence>
<dbReference type="InterPro" id="IPR004358">
    <property type="entry name" value="Sig_transdc_His_kin-like_C"/>
</dbReference>
<dbReference type="PROSITE" id="PS50109">
    <property type="entry name" value="HIS_KIN"/>
    <property type="match status" value="1"/>
</dbReference>
<dbReference type="AlphaFoldDB" id="A0A0F3GNX9"/>
<dbReference type="Pfam" id="PF02518">
    <property type="entry name" value="HATPase_c"/>
    <property type="match status" value="1"/>
</dbReference>
<feature type="domain" description="PAS" evidence="13">
    <location>
        <begin position="363"/>
        <end position="417"/>
    </location>
</feature>
<dbReference type="Pfam" id="PF00072">
    <property type="entry name" value="Response_reg"/>
    <property type="match status" value="1"/>
</dbReference>
<organism evidence="15 16">
    <name type="scientific">Candidatus Magnetobacterium bavaricum</name>
    <dbReference type="NCBI Taxonomy" id="29290"/>
    <lineage>
        <taxon>Bacteria</taxon>
        <taxon>Pseudomonadati</taxon>
        <taxon>Nitrospirota</taxon>
        <taxon>Thermodesulfovibrionia</taxon>
        <taxon>Thermodesulfovibrionales</taxon>
        <taxon>Candidatus Magnetobacteriaceae</taxon>
        <taxon>Candidatus Magnetobacterium</taxon>
    </lineage>
</organism>
<dbReference type="Pfam" id="PF13426">
    <property type="entry name" value="PAS_9"/>
    <property type="match status" value="2"/>
</dbReference>
<evidence type="ECO:0000259" key="11">
    <source>
        <dbReference type="PROSITE" id="PS50109"/>
    </source>
</evidence>
<dbReference type="SMART" id="SM00086">
    <property type="entry name" value="PAC"/>
    <property type="match status" value="1"/>
</dbReference>
<dbReference type="CDD" id="cd00082">
    <property type="entry name" value="HisKA"/>
    <property type="match status" value="1"/>
</dbReference>
<evidence type="ECO:0000256" key="7">
    <source>
        <dbReference type="ARBA" id="ARBA00022840"/>
    </source>
</evidence>
<keyword evidence="8" id="KW-0902">Two-component regulatory system</keyword>
<gene>
    <name evidence="15" type="ORF">MBAV_004120</name>
</gene>
<dbReference type="CDD" id="cd00075">
    <property type="entry name" value="HATPase"/>
    <property type="match status" value="1"/>
</dbReference>
<dbReference type="SMART" id="SM00448">
    <property type="entry name" value="REC"/>
    <property type="match status" value="1"/>
</dbReference>
<evidence type="ECO:0000259" key="12">
    <source>
        <dbReference type="PROSITE" id="PS50110"/>
    </source>
</evidence>
<dbReference type="InterPro" id="IPR001610">
    <property type="entry name" value="PAC"/>
</dbReference>
<dbReference type="Proteomes" id="UP000033423">
    <property type="component" value="Unassembled WGS sequence"/>
</dbReference>
<dbReference type="InterPro" id="IPR000014">
    <property type="entry name" value="PAS"/>
</dbReference>
<dbReference type="GO" id="GO:0000155">
    <property type="term" value="F:phosphorelay sensor kinase activity"/>
    <property type="evidence" value="ECO:0007669"/>
    <property type="project" value="InterPro"/>
</dbReference>
<evidence type="ECO:0000256" key="3">
    <source>
        <dbReference type="ARBA" id="ARBA00022553"/>
    </source>
</evidence>
<dbReference type="InterPro" id="IPR003594">
    <property type="entry name" value="HATPase_dom"/>
</dbReference>
<keyword evidence="7" id="KW-0067">ATP-binding</keyword>
<feature type="domain" description="PAS" evidence="13">
    <location>
        <begin position="195"/>
        <end position="266"/>
    </location>
</feature>
<dbReference type="Gene3D" id="3.30.450.20">
    <property type="entry name" value="PAS domain"/>
    <property type="match status" value="2"/>
</dbReference>
<name>A0A0F3GNX9_9BACT</name>
<keyword evidence="4" id="KW-0808">Transferase</keyword>
<dbReference type="SUPFAM" id="SSF55874">
    <property type="entry name" value="ATPase domain of HSP90 chaperone/DNA topoisomerase II/histidine kinase"/>
    <property type="match status" value="1"/>
</dbReference>
<keyword evidence="3 9" id="KW-0597">Phosphoprotein</keyword>
<feature type="coiled-coil region" evidence="10">
    <location>
        <begin position="161"/>
        <end position="188"/>
    </location>
</feature>
<evidence type="ECO:0000256" key="10">
    <source>
        <dbReference type="SAM" id="Coils"/>
    </source>
</evidence>
<feature type="modified residue" description="4-aspartylphosphate" evidence="9">
    <location>
        <position position="53"/>
    </location>
</feature>
<dbReference type="Gene3D" id="3.40.50.2300">
    <property type="match status" value="1"/>
</dbReference>
<dbReference type="InterPro" id="IPR005467">
    <property type="entry name" value="His_kinase_dom"/>
</dbReference>
<accession>A0A0F3GNX9</accession>
<evidence type="ECO:0000256" key="5">
    <source>
        <dbReference type="ARBA" id="ARBA00022741"/>
    </source>
</evidence>
<reference evidence="15 16" key="1">
    <citation type="submission" date="2015-02" db="EMBL/GenBank/DDBJ databases">
        <title>Single-cell genomics of uncultivated deep-branching MTB reveals a conserved set of magnetosome genes.</title>
        <authorList>
            <person name="Kolinko S."/>
            <person name="Richter M."/>
            <person name="Glockner F.O."/>
            <person name="Brachmann A."/>
            <person name="Schuler D."/>
        </authorList>
    </citation>
    <scope>NUCLEOTIDE SEQUENCE [LARGE SCALE GENOMIC DNA]</scope>
    <source>
        <strain evidence="15">TM-1</strain>
    </source>
</reference>
<dbReference type="SUPFAM" id="SSF52172">
    <property type="entry name" value="CheY-like"/>
    <property type="match status" value="1"/>
</dbReference>
<proteinExistence type="predicted"/>
<comment type="catalytic activity">
    <reaction evidence="1">
        <text>ATP + protein L-histidine = ADP + protein N-phospho-L-histidine.</text>
        <dbReference type="EC" id="2.7.13.3"/>
    </reaction>
</comment>
<dbReference type="PROSITE" id="PS50113">
    <property type="entry name" value="PAC"/>
    <property type="match status" value="1"/>
</dbReference>
<sequence length="738" mass="83558">MKGTILVVEDSMVQAEVLKRILQKHGYGVIAASNGRLGLELALSMMPGLVISDIVMPVMNGYELCREIKTNKEINRIPVILLTELKSFTNILEGLESLADDYITKPYNEESLICKIETYVNQTISTDDTKNMGGFEVTYGGTTRMIYSNYKKVFNLLIATYENVINQYQEILESREALQKLNNDLIEQTHIIRQSEEMFKFFVQTVPDVIYKIDIDGRFTFINNSIRNYGYEPDELIGEHFSKIIHPDEVKKITRAEVLPSFIGKHTDNSETPKLFDERRNVDRQTVGLEVHLIAKDSDLPDKTIVAEVTSYGIYKFNIDKHTSDLAGTLGVIKCREEDFLGSGGIIKDVTEKKRTEKALFESKKISHALMENASDAIVIADEEGNLLDANKKAVELIGYDKSELVCMKYTDIHPQNELERIMAAFNASVEELIHHFIETQVLRKDGSTVSVEISACPIVINGKKLMQGIFRDITERKLSQEKLRRQEQLLIQQSKMAAMGEMIGVIAHQWKQPLNALGLIIQGINDSYEYGELDAKDIDNIVKETMKQVNFMSKTIDEFRNFFKPSKEKETCSIISVVGEVFSLLSAKLKGSLISYRIICHIHNKTFRNYLEIIPCEDTPITTYKNQLAHVLLNLINNSNDAITERRQKGLLNTDGMISVDCYKENNLLKIEISDNGGGIPEKILDRIFEPYFTTKEDKGTGIGLYMAKVIVEESLGGKIYAKNIENGAVLTLEFNV</sequence>
<dbReference type="EC" id="2.7.13.3" evidence="2"/>
<dbReference type="InterPro" id="IPR036097">
    <property type="entry name" value="HisK_dim/P_sf"/>
</dbReference>
<evidence type="ECO:0000256" key="6">
    <source>
        <dbReference type="ARBA" id="ARBA00022777"/>
    </source>
</evidence>
<dbReference type="PROSITE" id="PS50110">
    <property type="entry name" value="RESPONSE_REGULATORY"/>
    <property type="match status" value="1"/>
</dbReference>
<dbReference type="PROSITE" id="PS50112">
    <property type="entry name" value="PAS"/>
    <property type="match status" value="2"/>
</dbReference>
<evidence type="ECO:0000259" key="14">
    <source>
        <dbReference type="PROSITE" id="PS50113"/>
    </source>
</evidence>
<dbReference type="SUPFAM" id="SSF55785">
    <property type="entry name" value="PYP-like sensor domain (PAS domain)"/>
    <property type="match status" value="2"/>
</dbReference>
<evidence type="ECO:0000256" key="4">
    <source>
        <dbReference type="ARBA" id="ARBA00022679"/>
    </source>
</evidence>
<evidence type="ECO:0000256" key="2">
    <source>
        <dbReference type="ARBA" id="ARBA00012438"/>
    </source>
</evidence>
<keyword evidence="6 15" id="KW-0418">Kinase</keyword>
<evidence type="ECO:0000313" key="15">
    <source>
        <dbReference type="EMBL" id="KJU83689.1"/>
    </source>
</evidence>
<feature type="domain" description="Response regulatory" evidence="12">
    <location>
        <begin position="4"/>
        <end position="120"/>
    </location>
</feature>
<dbReference type="SMART" id="SM00387">
    <property type="entry name" value="HATPase_c"/>
    <property type="match status" value="1"/>
</dbReference>
<protein>
    <recommendedName>
        <fullName evidence="2">histidine kinase</fullName>
        <ecNumber evidence="2">2.7.13.3</ecNumber>
    </recommendedName>
</protein>
<evidence type="ECO:0000256" key="1">
    <source>
        <dbReference type="ARBA" id="ARBA00000085"/>
    </source>
</evidence>
<feature type="domain" description="Histidine kinase" evidence="11">
    <location>
        <begin position="506"/>
        <end position="738"/>
    </location>
</feature>